<sequence length="124" mass="13682">MESGPDTRGTLSDTYVAALQHDLVDVSPETTLVGVVRKPAPWFHAAVDENRPELGPPATLLESVREIEDDLKMQGLCDEGSHNATWEQIGSAKPIASCDENTEKKRCRRTILREPLECAEDPNN</sequence>
<comment type="caution">
    <text evidence="1">The sequence shown here is derived from an EMBL/GenBank/DDBJ whole genome shotgun (WGS) entry which is preliminary data.</text>
</comment>
<name>A0A4S3TIE6_9EURY</name>
<keyword evidence="2" id="KW-1185">Reference proteome</keyword>
<accession>A0A4S3TIE6</accession>
<dbReference type="EMBL" id="RBZW01000058">
    <property type="protein sequence ID" value="THE63716.1"/>
    <property type="molecule type" value="Genomic_DNA"/>
</dbReference>
<dbReference type="OrthoDB" id="200377at2157"/>
<evidence type="ECO:0000313" key="1">
    <source>
        <dbReference type="EMBL" id="THE63716.1"/>
    </source>
</evidence>
<gene>
    <name evidence="1" type="ORF">D8Y22_18085</name>
</gene>
<proteinExistence type="predicted"/>
<dbReference type="Proteomes" id="UP000318864">
    <property type="component" value="Unassembled WGS sequence"/>
</dbReference>
<reference evidence="1 2" key="1">
    <citation type="submission" date="2018-10" db="EMBL/GenBank/DDBJ databases">
        <title>Natronolimnobius sp. XQ-INN 246 isolated from Inner Mongolia Autonomous Region of China.</title>
        <authorList>
            <person name="Xue Q."/>
        </authorList>
    </citation>
    <scope>NUCLEOTIDE SEQUENCE [LARGE SCALE GENOMIC DNA]</scope>
    <source>
        <strain evidence="1 2">XQ-INN 246</strain>
    </source>
</reference>
<organism evidence="1 2">
    <name type="scientific">Salinadaptatus halalkaliphilus</name>
    <dbReference type="NCBI Taxonomy" id="2419781"/>
    <lineage>
        <taxon>Archaea</taxon>
        <taxon>Methanobacteriati</taxon>
        <taxon>Methanobacteriota</taxon>
        <taxon>Stenosarchaea group</taxon>
        <taxon>Halobacteria</taxon>
        <taxon>Halobacteriales</taxon>
        <taxon>Natrialbaceae</taxon>
        <taxon>Salinadaptatus</taxon>
    </lineage>
</organism>
<dbReference type="AlphaFoldDB" id="A0A4S3TIE6"/>
<evidence type="ECO:0000313" key="2">
    <source>
        <dbReference type="Proteomes" id="UP000318864"/>
    </source>
</evidence>
<protein>
    <submittedName>
        <fullName evidence="1">Uncharacterized protein</fullName>
    </submittedName>
</protein>
<dbReference type="RefSeq" id="WP_141466067.1">
    <property type="nucleotide sequence ID" value="NZ_RBZW01000058.1"/>
</dbReference>